<dbReference type="OrthoDB" id="4738397at2"/>
<dbReference type="PATRIC" id="fig|710685.3.peg.892"/>
<proteinExistence type="predicted"/>
<dbReference type="Proteomes" id="UP000005442">
    <property type="component" value="Chromosome"/>
</dbReference>
<dbReference type="eggNOG" id="ENOG5031CVF">
    <property type="taxonomic scope" value="Bacteria"/>
</dbReference>
<keyword evidence="3" id="KW-1185">Reference proteome</keyword>
<dbReference type="HOGENOM" id="CLU_836319_0_0_11"/>
<keyword evidence="1" id="KW-0812">Transmembrane</keyword>
<organism evidence="2 3">
    <name type="scientific">Mycolicibacterium rhodesiae (strain NBB3)</name>
    <name type="common">Mycobacterium rhodesiae</name>
    <dbReference type="NCBI Taxonomy" id="710685"/>
    <lineage>
        <taxon>Bacteria</taxon>
        <taxon>Bacillati</taxon>
        <taxon>Actinomycetota</taxon>
        <taxon>Actinomycetes</taxon>
        <taxon>Mycobacteriales</taxon>
        <taxon>Mycobacteriaceae</taxon>
        <taxon>Mycolicibacterium</taxon>
    </lineage>
</organism>
<accession>G8RRS3</accession>
<feature type="transmembrane region" description="Helical" evidence="1">
    <location>
        <begin position="6"/>
        <end position="31"/>
    </location>
</feature>
<dbReference type="KEGG" id="mrh:MycrhN_0884"/>
<evidence type="ECO:0000256" key="1">
    <source>
        <dbReference type="SAM" id="Phobius"/>
    </source>
</evidence>
<gene>
    <name evidence="2" type="ordered locus">MycrhN_0884</name>
</gene>
<reference evidence="2 3" key="1">
    <citation type="submission" date="2011-12" db="EMBL/GenBank/DDBJ databases">
        <title>Complete sequence of Mycobacterium rhodesiae NBB3.</title>
        <authorList>
            <consortium name="US DOE Joint Genome Institute"/>
            <person name="Lucas S."/>
            <person name="Han J."/>
            <person name="Lapidus A."/>
            <person name="Cheng J.-F."/>
            <person name="Goodwin L."/>
            <person name="Pitluck S."/>
            <person name="Peters L."/>
            <person name="Mikhailova N."/>
            <person name="Gu W."/>
            <person name="Detter J.C."/>
            <person name="Han C."/>
            <person name="Tapia R."/>
            <person name="Land M."/>
            <person name="Hauser L."/>
            <person name="Kyrpides N."/>
            <person name="Ivanova N."/>
            <person name="Pagani I."/>
            <person name="Mattes T."/>
            <person name="Holmes A."/>
            <person name="Rutledge P."/>
            <person name="Paulsen I."/>
            <person name="Coleman N."/>
            <person name="Woyke T."/>
        </authorList>
    </citation>
    <scope>NUCLEOTIDE SEQUENCE [LARGE SCALE GENOMIC DNA]</scope>
    <source>
        <strain evidence="2 3">NBB3</strain>
    </source>
</reference>
<protein>
    <submittedName>
        <fullName evidence="2">Uncharacterized protein</fullName>
    </submittedName>
</protein>
<evidence type="ECO:0000313" key="2">
    <source>
        <dbReference type="EMBL" id="AEV71514.1"/>
    </source>
</evidence>
<dbReference type="EMBL" id="CP003169">
    <property type="protein sequence ID" value="AEV71514.1"/>
    <property type="molecule type" value="Genomic_DNA"/>
</dbReference>
<name>G8RRS3_MYCRN</name>
<keyword evidence="1" id="KW-1133">Transmembrane helix</keyword>
<keyword evidence="1" id="KW-0472">Membrane</keyword>
<sequence length="308" mass="34121">MFGMLLLIGLVITYYWFFIAAGAAVGLFFAVRALVRREQERRIVAEREAEEIAYRAERQHRWAQRGDDRGVYGVAGAELMHSISPKLPLQPSDASAEEPEVAAIAHTARELRELLTQKPPAWRWAAFASVLVQRRAAVLPRLRDFDLRYVMPGGERAFSGPDVAGFVTDSMHELSRLVEQLEGFMSAPAFMGVFGGHDEDAADAAGIEHVANRLMDFHERFLTLAERCRDLEAPSKYDGLVRDTAGLMGIPLDGFRVFIDDYVELVDALPELVGDGGGVVHEAVTLDIDLDDGIVNRISKQVRTAARA</sequence>
<evidence type="ECO:0000313" key="3">
    <source>
        <dbReference type="Proteomes" id="UP000005442"/>
    </source>
</evidence>
<dbReference type="AlphaFoldDB" id="G8RRS3"/>
<dbReference type="STRING" id="710685.MycrhN_0884"/>